<evidence type="ECO:0000256" key="3">
    <source>
        <dbReference type="ARBA" id="ARBA00022676"/>
    </source>
</evidence>
<dbReference type="Proteomes" id="UP001642540">
    <property type="component" value="Unassembled WGS sequence"/>
</dbReference>
<dbReference type="Gene3D" id="3.90.550.50">
    <property type="match status" value="1"/>
</dbReference>
<dbReference type="EMBL" id="CAXLJM020000160">
    <property type="protein sequence ID" value="CAL8143675.1"/>
    <property type="molecule type" value="Genomic_DNA"/>
</dbReference>
<comment type="subcellular location">
    <subcellularLocation>
        <location evidence="1">Golgi apparatus membrane</location>
        <topology evidence="1">Single-pass type II membrane protein</topology>
    </subcellularLocation>
</comment>
<sequence>MATMRLRCIHSCMVLTVVGLLLIYSAFLTSPSYVDSTLDAGGETTGSPNTNNLLLQPPGKLVISSIADNNELNSVGDGAAAAGPSAAGAGGSFSSAISLTDTLPQANLRVSQPLTASSVFPDSSSQDKGDIGQQIAATLLQKQQPGDASVVPTLTQHIHDIVLKKKLELQQNKARGGRNVVWTRDIYESGFMYPNAQVCPNDGLDIRLTILITSAPGHFSARDAIRLTWGHYAQRLDVSMAFIIGKTENETILDGIENEKRLYDDLIVANFVDSYDNLTLKTMSTLEWIDTYCNQSEFVLKTDDDMFINVPNLLKFIDRIEPEDKKRPKLYGRLARKWKPVRNKRSKYYISFQQYKKTVYPDFNTGPAYLFSTRIVRPLFEKGMEKTYLKLEDVYTTGIVAEELGIKRINIADFANKKVNFHKTGFCALSKLISMHMVAYHEQFELWKKILDGRTKCKIIYTSAKTKDSSGTSSSNSNSNSNNNSNSHNSDNHSTSSSSNNNISNLSSSSNNTSATVTVGSSSSSSISSNSPINSSLLNTSSAAVVATDQSDQPKK</sequence>
<keyword evidence="6" id="KW-0735">Signal-anchor</keyword>
<reference evidence="11 12" key="1">
    <citation type="submission" date="2024-08" db="EMBL/GenBank/DDBJ databases">
        <authorList>
            <person name="Cucini C."/>
            <person name="Frati F."/>
        </authorList>
    </citation>
    <scope>NUCLEOTIDE SEQUENCE [LARGE SCALE GENOMIC DNA]</scope>
</reference>
<evidence type="ECO:0000313" key="12">
    <source>
        <dbReference type="Proteomes" id="UP001642540"/>
    </source>
</evidence>
<evidence type="ECO:0000256" key="8">
    <source>
        <dbReference type="ARBA" id="ARBA00023034"/>
    </source>
</evidence>
<comment type="similarity">
    <text evidence="2">Belongs to the glycosyltransferase 31 family.</text>
</comment>
<dbReference type="PANTHER" id="PTHR11214:SF379">
    <property type="entry name" value="HEXOSYLTRANSFERASE-RELATED"/>
    <property type="match status" value="1"/>
</dbReference>
<gene>
    <name evidence="11" type="ORF">ODALV1_LOCUS29803</name>
</gene>
<evidence type="ECO:0000256" key="5">
    <source>
        <dbReference type="ARBA" id="ARBA00022692"/>
    </source>
</evidence>
<evidence type="ECO:0000256" key="1">
    <source>
        <dbReference type="ARBA" id="ARBA00004323"/>
    </source>
</evidence>
<keyword evidence="8" id="KW-0333">Golgi apparatus</keyword>
<feature type="compositionally biased region" description="Low complexity" evidence="10">
    <location>
        <begin position="469"/>
        <end position="542"/>
    </location>
</feature>
<proteinExistence type="inferred from homology"/>
<dbReference type="PANTHER" id="PTHR11214">
    <property type="entry name" value="BETA-1,3-N-ACETYLGLUCOSAMINYLTRANSFERASE"/>
    <property type="match status" value="1"/>
</dbReference>
<dbReference type="Pfam" id="PF01762">
    <property type="entry name" value="Galactosyl_T"/>
    <property type="match status" value="1"/>
</dbReference>
<accession>A0ABP1S4W1</accession>
<keyword evidence="12" id="KW-1185">Reference proteome</keyword>
<keyword evidence="3" id="KW-0328">Glycosyltransferase</keyword>
<evidence type="ECO:0000256" key="10">
    <source>
        <dbReference type="SAM" id="MobiDB-lite"/>
    </source>
</evidence>
<dbReference type="InterPro" id="IPR002659">
    <property type="entry name" value="Glyco_trans_31"/>
</dbReference>
<protein>
    <submittedName>
        <fullName evidence="11">Uncharacterized protein</fullName>
    </submittedName>
</protein>
<feature type="region of interest" description="Disordered" evidence="10">
    <location>
        <begin position="466"/>
        <end position="556"/>
    </location>
</feature>
<keyword evidence="5" id="KW-0812">Transmembrane</keyword>
<evidence type="ECO:0000256" key="2">
    <source>
        <dbReference type="ARBA" id="ARBA00008661"/>
    </source>
</evidence>
<comment type="caution">
    <text evidence="11">The sequence shown here is derived from an EMBL/GenBank/DDBJ whole genome shotgun (WGS) entry which is preliminary data.</text>
</comment>
<evidence type="ECO:0000256" key="6">
    <source>
        <dbReference type="ARBA" id="ARBA00022968"/>
    </source>
</evidence>
<evidence type="ECO:0000256" key="7">
    <source>
        <dbReference type="ARBA" id="ARBA00022989"/>
    </source>
</evidence>
<evidence type="ECO:0000256" key="9">
    <source>
        <dbReference type="ARBA" id="ARBA00023136"/>
    </source>
</evidence>
<keyword evidence="7" id="KW-1133">Transmembrane helix</keyword>
<name>A0ABP1S4W1_9HEXA</name>
<keyword evidence="4" id="KW-0808">Transferase</keyword>
<keyword evidence="9" id="KW-0472">Membrane</keyword>
<evidence type="ECO:0000256" key="4">
    <source>
        <dbReference type="ARBA" id="ARBA00022679"/>
    </source>
</evidence>
<organism evidence="11 12">
    <name type="scientific">Orchesella dallaii</name>
    <dbReference type="NCBI Taxonomy" id="48710"/>
    <lineage>
        <taxon>Eukaryota</taxon>
        <taxon>Metazoa</taxon>
        <taxon>Ecdysozoa</taxon>
        <taxon>Arthropoda</taxon>
        <taxon>Hexapoda</taxon>
        <taxon>Collembola</taxon>
        <taxon>Entomobryomorpha</taxon>
        <taxon>Entomobryoidea</taxon>
        <taxon>Orchesellidae</taxon>
        <taxon>Orchesellinae</taxon>
        <taxon>Orchesella</taxon>
    </lineage>
</organism>
<evidence type="ECO:0000313" key="11">
    <source>
        <dbReference type="EMBL" id="CAL8143675.1"/>
    </source>
</evidence>